<reference evidence="1" key="1">
    <citation type="submission" date="2021-02" db="EMBL/GenBank/DDBJ databases">
        <authorList>
            <person name="Dougan E. K."/>
            <person name="Rhodes N."/>
            <person name="Thang M."/>
            <person name="Chan C."/>
        </authorList>
    </citation>
    <scope>NUCLEOTIDE SEQUENCE</scope>
</reference>
<dbReference type="SUPFAM" id="SSF53335">
    <property type="entry name" value="S-adenosyl-L-methionine-dependent methyltransferases"/>
    <property type="match status" value="1"/>
</dbReference>
<evidence type="ECO:0000313" key="2">
    <source>
        <dbReference type="Proteomes" id="UP000626109"/>
    </source>
</evidence>
<dbReference type="Gene3D" id="3.40.50.150">
    <property type="entry name" value="Vaccinia Virus protein VP39"/>
    <property type="match status" value="1"/>
</dbReference>
<dbReference type="Proteomes" id="UP000626109">
    <property type="component" value="Unassembled WGS sequence"/>
</dbReference>
<organism evidence="1 2">
    <name type="scientific">Polarella glacialis</name>
    <name type="common">Dinoflagellate</name>
    <dbReference type="NCBI Taxonomy" id="89957"/>
    <lineage>
        <taxon>Eukaryota</taxon>
        <taxon>Sar</taxon>
        <taxon>Alveolata</taxon>
        <taxon>Dinophyceae</taxon>
        <taxon>Suessiales</taxon>
        <taxon>Suessiaceae</taxon>
        <taxon>Polarella</taxon>
    </lineage>
</organism>
<evidence type="ECO:0000313" key="1">
    <source>
        <dbReference type="EMBL" id="CAE8682336.1"/>
    </source>
</evidence>
<protein>
    <submittedName>
        <fullName evidence="1">Uncharacterized protein</fullName>
    </submittedName>
</protein>
<proteinExistence type="predicted"/>
<accession>A0A813JMI8</accession>
<comment type="caution">
    <text evidence="1">The sequence shown here is derived from an EMBL/GenBank/DDBJ whole genome shotgun (WGS) entry which is preliminary data.</text>
</comment>
<gene>
    <name evidence="1" type="ORF">PGLA2088_LOCUS22887</name>
</gene>
<dbReference type="EMBL" id="CAJNNW010026064">
    <property type="protein sequence ID" value="CAE8682336.1"/>
    <property type="molecule type" value="Genomic_DNA"/>
</dbReference>
<dbReference type="AlphaFoldDB" id="A0A813JMI8"/>
<name>A0A813JMI8_POLGL</name>
<sequence>MLISRLVAAAAGRRWSDVYISCCNIVPGNDCWSSCGGCCCSDLDFPHLRSSLGKHAHAAFQSDNINSQTLLRMPEVFIAGRHALNHCFGDYASWQTSEDPLGVLSIQLFYLTIELNNALKEGTPLSQADGEVLQRGAQFTWARVQRVLDTTPLQEIYNSRWPLFLLAGFLGGIVNGAPAADAERARLQEETGPDGQLFRILWSRVKNSSSAAIANWHTALPEIVAHVSTSLRPVAQLAAAALQVSKGCSTSTDSDVVSDAAKAVLGFSSDERSVLFFTFPLLQLLDHMSLPTAVTIEYGVQLCLPEMWMPGLAPLTAARIYETQYSGCSAELEELVAERSISLVVDVGTMFGACTATAAKKLSEVQFLGLDRDSDSIKLLERTAAINGLNNLRSRSMCMLSSNSTKCEASCEECGTLATDFPFGASGPSQRILLWLSQMSGPLHGIMEGGQTLFQSGLLDTVAVNTIPRELPRLMRVIGRHYHFEKRWHNASQSTVVLIARRAS</sequence>
<dbReference type="InterPro" id="IPR029063">
    <property type="entry name" value="SAM-dependent_MTases_sf"/>
</dbReference>